<organism evidence="14 15">
    <name type="scientific">Desulfoscipio geothermicus DSM 3669</name>
    <dbReference type="NCBI Taxonomy" id="1121426"/>
    <lineage>
        <taxon>Bacteria</taxon>
        <taxon>Bacillati</taxon>
        <taxon>Bacillota</taxon>
        <taxon>Clostridia</taxon>
        <taxon>Eubacteriales</taxon>
        <taxon>Desulfallaceae</taxon>
        <taxon>Desulfoscipio</taxon>
    </lineage>
</organism>
<dbReference type="Pfam" id="PF13393">
    <property type="entry name" value="tRNA-synt_His"/>
    <property type="match status" value="2"/>
</dbReference>
<comment type="subunit">
    <text evidence="3 11">Homodimer.</text>
</comment>
<evidence type="ECO:0000256" key="3">
    <source>
        <dbReference type="ARBA" id="ARBA00011738"/>
    </source>
</evidence>
<dbReference type="InterPro" id="IPR041715">
    <property type="entry name" value="HisRS-like_core"/>
</dbReference>
<dbReference type="AlphaFoldDB" id="A0A1I6DC51"/>
<comment type="catalytic activity">
    <reaction evidence="10 11">
        <text>tRNA(His) + L-histidine + ATP = L-histidyl-tRNA(His) + AMP + diphosphate + H(+)</text>
        <dbReference type="Rhea" id="RHEA:17313"/>
        <dbReference type="Rhea" id="RHEA-COMP:9665"/>
        <dbReference type="Rhea" id="RHEA-COMP:9689"/>
        <dbReference type="ChEBI" id="CHEBI:15378"/>
        <dbReference type="ChEBI" id="CHEBI:30616"/>
        <dbReference type="ChEBI" id="CHEBI:33019"/>
        <dbReference type="ChEBI" id="CHEBI:57595"/>
        <dbReference type="ChEBI" id="CHEBI:78442"/>
        <dbReference type="ChEBI" id="CHEBI:78527"/>
        <dbReference type="ChEBI" id="CHEBI:456215"/>
        <dbReference type="EC" id="6.1.1.21"/>
    </reaction>
</comment>
<feature type="binding site" evidence="12">
    <location>
        <position position="112"/>
    </location>
    <ligand>
        <name>L-histidine</name>
        <dbReference type="ChEBI" id="CHEBI:57595"/>
    </ligand>
</feature>
<dbReference type="GO" id="GO:0006427">
    <property type="term" value="P:histidyl-tRNA aminoacylation"/>
    <property type="evidence" value="ECO:0007669"/>
    <property type="project" value="UniProtKB-UniRule"/>
</dbReference>
<sequence length="422" mass="47377">MLTTRPRGTADILPGQVEKWQYIEEKIVRICREYGYREIRTPVFEHTELFVRGVGEDTDIVEKEMYTFRDRGDRSITLRPEGTASAVRAYLENKLYAGPQPVKLYYIGPMFRYDRPQAGRLRQFHQFGVEVFGSYHPAIDAEVMAMAMDFYGRLGLNDLELHINSVGCPNCRPVVRKRLQEFFQPVLADLCPNCRGRFERNPLRILDCKSDRCAELSREAPTTVDCLCPDCGEHFAQVQQFLQDLGIPYVLNNRLVRGLDYYTRTAFEIMAPDIGAQSSVGGGGRYDGLIEACGGPPTPGIGYALGLERIILALENRGLAPDVTSGPEVFVVVLGERAAREGFALLAKLRRAGIAADMDYQGRSLKAQMKYAGKLGVRYTVIIGEEELQRNIVVLRDMESGNQREIPGARILQNLAEPAADR</sequence>
<evidence type="ECO:0000256" key="1">
    <source>
        <dbReference type="ARBA" id="ARBA00004496"/>
    </source>
</evidence>
<proteinExistence type="inferred from homology"/>
<evidence type="ECO:0000256" key="7">
    <source>
        <dbReference type="ARBA" id="ARBA00022840"/>
    </source>
</evidence>
<evidence type="ECO:0000256" key="12">
    <source>
        <dbReference type="PIRSR" id="PIRSR001549-1"/>
    </source>
</evidence>
<feature type="binding site" evidence="12">
    <location>
        <begin position="261"/>
        <end position="262"/>
    </location>
    <ligand>
        <name>L-histidine</name>
        <dbReference type="ChEBI" id="CHEBI:57595"/>
    </ligand>
</feature>
<dbReference type="Gene3D" id="3.40.50.800">
    <property type="entry name" value="Anticodon-binding domain"/>
    <property type="match status" value="1"/>
</dbReference>
<dbReference type="GO" id="GO:0005737">
    <property type="term" value="C:cytoplasm"/>
    <property type="evidence" value="ECO:0007669"/>
    <property type="project" value="UniProtKB-SubCell"/>
</dbReference>
<dbReference type="STRING" id="39060.SAMN05660706_108122"/>
<dbReference type="InterPro" id="IPR036621">
    <property type="entry name" value="Anticodon-bd_dom_sf"/>
</dbReference>
<dbReference type="Pfam" id="PF03129">
    <property type="entry name" value="HGTP_anticodon"/>
    <property type="match status" value="1"/>
</dbReference>
<evidence type="ECO:0000256" key="4">
    <source>
        <dbReference type="ARBA" id="ARBA00022490"/>
    </source>
</evidence>
<feature type="binding site" evidence="12">
    <location>
        <position position="130"/>
    </location>
    <ligand>
        <name>L-histidine</name>
        <dbReference type="ChEBI" id="CHEBI:57595"/>
    </ligand>
</feature>
<evidence type="ECO:0000256" key="5">
    <source>
        <dbReference type="ARBA" id="ARBA00022598"/>
    </source>
</evidence>
<dbReference type="CDD" id="cd00859">
    <property type="entry name" value="HisRS_anticodon"/>
    <property type="match status" value="1"/>
</dbReference>
<dbReference type="CDD" id="cd00773">
    <property type="entry name" value="HisRS-like_core"/>
    <property type="match status" value="1"/>
</dbReference>
<evidence type="ECO:0000313" key="14">
    <source>
        <dbReference type="EMBL" id="SFR03030.1"/>
    </source>
</evidence>
<keyword evidence="15" id="KW-1185">Reference proteome</keyword>
<dbReference type="PIRSF" id="PIRSF001549">
    <property type="entry name" value="His-tRNA_synth"/>
    <property type="match status" value="1"/>
</dbReference>
<name>A0A1I6DC51_9FIRM</name>
<dbReference type="HAMAP" id="MF_00127">
    <property type="entry name" value="His_tRNA_synth"/>
    <property type="match status" value="1"/>
</dbReference>
<accession>A0A1I6DC51</accession>
<evidence type="ECO:0000256" key="2">
    <source>
        <dbReference type="ARBA" id="ARBA00008226"/>
    </source>
</evidence>
<feature type="binding site" evidence="12">
    <location>
        <position position="126"/>
    </location>
    <ligand>
        <name>L-histidine</name>
        <dbReference type="ChEBI" id="CHEBI:57595"/>
    </ligand>
</feature>
<dbReference type="Proteomes" id="UP000199584">
    <property type="component" value="Unassembled WGS sequence"/>
</dbReference>
<dbReference type="PANTHER" id="PTHR43707:SF1">
    <property type="entry name" value="HISTIDINE--TRNA LIGASE, MITOCHONDRIAL-RELATED"/>
    <property type="match status" value="1"/>
</dbReference>
<dbReference type="GO" id="GO:0004821">
    <property type="term" value="F:histidine-tRNA ligase activity"/>
    <property type="evidence" value="ECO:0007669"/>
    <property type="project" value="UniProtKB-UniRule"/>
</dbReference>
<dbReference type="GO" id="GO:0005524">
    <property type="term" value="F:ATP binding"/>
    <property type="evidence" value="ECO:0007669"/>
    <property type="project" value="UniProtKB-UniRule"/>
</dbReference>
<evidence type="ECO:0000313" key="15">
    <source>
        <dbReference type="Proteomes" id="UP000199584"/>
    </source>
</evidence>
<comment type="similarity">
    <text evidence="2 11">Belongs to the class-II aminoacyl-tRNA synthetase family.</text>
</comment>
<evidence type="ECO:0000256" key="9">
    <source>
        <dbReference type="ARBA" id="ARBA00023146"/>
    </source>
</evidence>
<dbReference type="InterPro" id="IPR004154">
    <property type="entry name" value="Anticodon-bd"/>
</dbReference>
<dbReference type="RefSeq" id="WP_092482684.1">
    <property type="nucleotide sequence ID" value="NZ_FOYM01000008.1"/>
</dbReference>
<dbReference type="SUPFAM" id="SSF52954">
    <property type="entry name" value="Class II aaRS ABD-related"/>
    <property type="match status" value="1"/>
</dbReference>
<keyword evidence="6 11" id="KW-0547">Nucleotide-binding</keyword>
<dbReference type="InterPro" id="IPR004516">
    <property type="entry name" value="HisRS/HisZ"/>
</dbReference>
<reference evidence="15" key="1">
    <citation type="submission" date="2016-10" db="EMBL/GenBank/DDBJ databases">
        <authorList>
            <person name="Varghese N."/>
            <person name="Submissions S."/>
        </authorList>
    </citation>
    <scope>NUCLEOTIDE SEQUENCE [LARGE SCALE GENOMIC DNA]</scope>
    <source>
        <strain evidence="15">DSM 3669</strain>
    </source>
</reference>
<dbReference type="EC" id="6.1.1.21" evidence="11"/>
<dbReference type="OrthoDB" id="9800814at2"/>
<dbReference type="GO" id="GO:0140096">
    <property type="term" value="F:catalytic activity, acting on a protein"/>
    <property type="evidence" value="ECO:0007669"/>
    <property type="project" value="UniProtKB-ARBA"/>
</dbReference>
<dbReference type="SUPFAM" id="SSF55681">
    <property type="entry name" value="Class II aaRS and biotin synthetases"/>
    <property type="match status" value="1"/>
</dbReference>
<comment type="subcellular location">
    <subcellularLocation>
        <location evidence="1 11">Cytoplasm</location>
    </subcellularLocation>
</comment>
<evidence type="ECO:0000256" key="10">
    <source>
        <dbReference type="ARBA" id="ARBA00047639"/>
    </source>
</evidence>
<keyword evidence="8 11" id="KW-0648">Protein biosynthesis</keyword>
<keyword evidence="7 11" id="KW-0067">ATP-binding</keyword>
<keyword evidence="4 11" id="KW-0963">Cytoplasm</keyword>
<evidence type="ECO:0000259" key="13">
    <source>
        <dbReference type="PROSITE" id="PS50862"/>
    </source>
</evidence>
<evidence type="ECO:0000256" key="11">
    <source>
        <dbReference type="HAMAP-Rule" id="MF_00127"/>
    </source>
</evidence>
<protein>
    <recommendedName>
        <fullName evidence="11">Histidine--tRNA ligase</fullName>
        <ecNumber evidence="11">6.1.1.21</ecNumber>
    </recommendedName>
    <alternativeName>
        <fullName evidence="11">Histidyl-tRNA synthetase</fullName>
        <shortName evidence="11">HisRS</shortName>
    </alternativeName>
</protein>
<dbReference type="InterPro" id="IPR006195">
    <property type="entry name" value="aa-tRNA-synth_II"/>
</dbReference>
<feature type="binding site" evidence="12">
    <location>
        <begin position="81"/>
        <end position="83"/>
    </location>
    <ligand>
        <name>L-histidine</name>
        <dbReference type="ChEBI" id="CHEBI:57595"/>
    </ligand>
</feature>
<dbReference type="InterPro" id="IPR033656">
    <property type="entry name" value="HisRS_anticodon"/>
</dbReference>
<dbReference type="PROSITE" id="PS50862">
    <property type="entry name" value="AA_TRNA_LIGASE_II"/>
    <property type="match status" value="1"/>
</dbReference>
<dbReference type="NCBIfam" id="TIGR00442">
    <property type="entry name" value="hisS"/>
    <property type="match status" value="1"/>
</dbReference>
<feature type="binding site" evidence="12">
    <location>
        <position position="257"/>
    </location>
    <ligand>
        <name>L-histidine</name>
        <dbReference type="ChEBI" id="CHEBI:57595"/>
    </ligand>
</feature>
<keyword evidence="5 11" id="KW-0436">Ligase</keyword>
<dbReference type="PANTHER" id="PTHR43707">
    <property type="entry name" value="HISTIDYL-TRNA SYNTHETASE"/>
    <property type="match status" value="1"/>
</dbReference>
<evidence type="ECO:0000256" key="8">
    <source>
        <dbReference type="ARBA" id="ARBA00022917"/>
    </source>
</evidence>
<evidence type="ECO:0000256" key="6">
    <source>
        <dbReference type="ARBA" id="ARBA00022741"/>
    </source>
</evidence>
<dbReference type="Gene3D" id="3.30.930.10">
    <property type="entry name" value="Bira Bifunctional Protein, Domain 2"/>
    <property type="match status" value="1"/>
</dbReference>
<keyword evidence="9 11" id="KW-0030">Aminoacyl-tRNA synthetase</keyword>
<dbReference type="FunFam" id="3.30.930.10:FF:000005">
    <property type="entry name" value="Histidine--tRNA ligase"/>
    <property type="match status" value="1"/>
</dbReference>
<dbReference type="InterPro" id="IPR015807">
    <property type="entry name" value="His-tRNA-ligase"/>
</dbReference>
<dbReference type="EMBL" id="FOYM01000008">
    <property type="protein sequence ID" value="SFR03030.1"/>
    <property type="molecule type" value="Genomic_DNA"/>
</dbReference>
<gene>
    <name evidence="11" type="primary">hisS</name>
    <name evidence="14" type="ORF">SAMN05660706_108122</name>
</gene>
<dbReference type="InterPro" id="IPR045864">
    <property type="entry name" value="aa-tRNA-synth_II/BPL/LPL"/>
</dbReference>
<feature type="domain" description="Aminoacyl-transfer RNA synthetases class-II family profile" evidence="13">
    <location>
        <begin position="7"/>
        <end position="314"/>
    </location>
</feature>
<dbReference type="GO" id="GO:0016740">
    <property type="term" value="F:transferase activity"/>
    <property type="evidence" value="ECO:0007669"/>
    <property type="project" value="UniProtKB-ARBA"/>
</dbReference>